<reference evidence="12 13" key="1">
    <citation type="submission" date="2015-02" db="EMBL/GenBank/DDBJ databases">
        <title>Single-cell genomics of uncultivated deep-branching MTB reveals a conserved set of magnetosome genes.</title>
        <authorList>
            <person name="Kolinko S."/>
            <person name="Richter M."/>
            <person name="Glockner F.O."/>
            <person name="Brachmann A."/>
            <person name="Schuler D."/>
        </authorList>
    </citation>
    <scope>NUCLEOTIDE SEQUENCE [LARGE SCALE GENOMIC DNA]</scope>
    <source>
        <strain evidence="12">TM-1</strain>
    </source>
</reference>
<evidence type="ECO:0000313" key="12">
    <source>
        <dbReference type="EMBL" id="KJU87701.1"/>
    </source>
</evidence>
<evidence type="ECO:0000256" key="10">
    <source>
        <dbReference type="SAM" id="MobiDB-lite"/>
    </source>
</evidence>
<dbReference type="PATRIC" id="fig|29290.4.peg.147"/>
<evidence type="ECO:0000256" key="3">
    <source>
        <dbReference type="ARBA" id="ARBA00022801"/>
    </source>
</evidence>
<keyword evidence="13" id="KW-1185">Reference proteome</keyword>
<feature type="active site" evidence="7">
    <location>
        <position position="121"/>
    </location>
</feature>
<comment type="caution">
    <text evidence="12">The sequence shown here is derived from an EMBL/GenBank/DDBJ whole genome shotgun (WGS) entry which is preliminary data.</text>
</comment>
<feature type="active site" description="Acyl-ester intermediate" evidence="7">
    <location>
        <position position="66"/>
    </location>
</feature>
<dbReference type="GO" id="GO:0008360">
    <property type="term" value="P:regulation of cell shape"/>
    <property type="evidence" value="ECO:0007669"/>
    <property type="project" value="UniProtKB-KW"/>
</dbReference>
<keyword evidence="12" id="KW-0645">Protease</keyword>
<evidence type="ECO:0000256" key="2">
    <source>
        <dbReference type="ARBA" id="ARBA00022729"/>
    </source>
</evidence>
<keyword evidence="6" id="KW-0961">Cell wall biogenesis/degradation</keyword>
<feature type="binding site" evidence="8">
    <location>
        <position position="227"/>
    </location>
    <ligand>
        <name>substrate</name>
    </ligand>
</feature>
<accession>A0A0F3H0L1</accession>
<evidence type="ECO:0000256" key="9">
    <source>
        <dbReference type="RuleBase" id="RU004016"/>
    </source>
</evidence>
<evidence type="ECO:0000256" key="8">
    <source>
        <dbReference type="PIRSR" id="PIRSR618044-2"/>
    </source>
</evidence>
<dbReference type="GO" id="GO:0009002">
    <property type="term" value="F:serine-type D-Ala-D-Ala carboxypeptidase activity"/>
    <property type="evidence" value="ECO:0007669"/>
    <property type="project" value="InterPro"/>
</dbReference>
<feature type="compositionally biased region" description="Basic residues" evidence="10">
    <location>
        <begin position="308"/>
        <end position="318"/>
    </location>
</feature>
<dbReference type="Gene3D" id="3.40.710.10">
    <property type="entry name" value="DD-peptidase/beta-lactamase superfamily"/>
    <property type="match status" value="1"/>
</dbReference>
<dbReference type="PANTHER" id="PTHR21581">
    <property type="entry name" value="D-ALANYL-D-ALANINE CARBOXYPEPTIDASE"/>
    <property type="match status" value="1"/>
</dbReference>
<feature type="domain" description="Peptidase S11 D-alanyl-D-alanine carboxypeptidase A N-terminal" evidence="11">
    <location>
        <begin position="35"/>
        <end position="257"/>
    </location>
</feature>
<dbReference type="PANTHER" id="PTHR21581:SF26">
    <property type="entry name" value="D-ALANYL-D-ALANINE ENDOPEPTIDASE"/>
    <property type="match status" value="1"/>
</dbReference>
<evidence type="ECO:0000256" key="4">
    <source>
        <dbReference type="ARBA" id="ARBA00022960"/>
    </source>
</evidence>
<evidence type="ECO:0000256" key="1">
    <source>
        <dbReference type="ARBA" id="ARBA00007164"/>
    </source>
</evidence>
<dbReference type="SUPFAM" id="SSF56601">
    <property type="entry name" value="beta-lactamase/transpeptidase-like"/>
    <property type="match status" value="1"/>
</dbReference>
<dbReference type="Proteomes" id="UP000033423">
    <property type="component" value="Unassembled WGS sequence"/>
</dbReference>
<sequence>MEKGYRKFKSLTARYIYVLLSLLVVVFISNIAYGSDITARSAVIMESGSEKILYAKNPTHKQPPASTAKLVTAMVVIDNIDTSDVVTISKEASRLYCSAASLREGDRLYVKDLLYLLLVRSVNGAAVALAEAVSGSEEQFVQMMNKRASHIGAKDTKFVNPHGLPGGDQYITAYDLALVMKESLRYHLIKDIINTKTKTVSTMDGRNITVANTNKLLWSDDDLVGGKTGYTREARHCLAFAAEKGESTLVAAVLGDSNRSSLWHSARNVLSRGYDISSNNTAPEIYYSKLDEQRINSASVHKLKNKQHKKRSSRARRAISKDREIMENGDMDANKTKKSHAVVKNSKPNKQKSNIKLAKKRHKVKKNTIYGDNKITFRREDGYV</sequence>
<dbReference type="InterPro" id="IPR018044">
    <property type="entry name" value="Peptidase_S11"/>
</dbReference>
<evidence type="ECO:0000256" key="7">
    <source>
        <dbReference type="PIRSR" id="PIRSR618044-1"/>
    </source>
</evidence>
<evidence type="ECO:0000259" key="11">
    <source>
        <dbReference type="Pfam" id="PF00768"/>
    </source>
</evidence>
<evidence type="ECO:0000256" key="6">
    <source>
        <dbReference type="ARBA" id="ARBA00023316"/>
    </source>
</evidence>
<dbReference type="InterPro" id="IPR001967">
    <property type="entry name" value="Peptidase_S11_N"/>
</dbReference>
<dbReference type="Pfam" id="PF00768">
    <property type="entry name" value="Peptidase_S11"/>
    <property type="match status" value="1"/>
</dbReference>
<evidence type="ECO:0000256" key="5">
    <source>
        <dbReference type="ARBA" id="ARBA00022984"/>
    </source>
</evidence>
<feature type="region of interest" description="Disordered" evidence="10">
    <location>
        <begin position="308"/>
        <end position="354"/>
    </location>
</feature>
<organism evidence="12 13">
    <name type="scientific">Candidatus Magnetobacterium bavaricum</name>
    <dbReference type="NCBI Taxonomy" id="29290"/>
    <lineage>
        <taxon>Bacteria</taxon>
        <taxon>Pseudomonadati</taxon>
        <taxon>Nitrospirota</taxon>
        <taxon>Thermodesulfovibrionia</taxon>
        <taxon>Thermodesulfovibrionales</taxon>
        <taxon>Candidatus Magnetobacteriaceae</taxon>
        <taxon>Candidatus Magnetobacterium</taxon>
    </lineage>
</organism>
<dbReference type="GO" id="GO:0071555">
    <property type="term" value="P:cell wall organization"/>
    <property type="evidence" value="ECO:0007669"/>
    <property type="project" value="UniProtKB-KW"/>
</dbReference>
<name>A0A0F3H0L1_9BACT</name>
<keyword evidence="3" id="KW-0378">Hydrolase</keyword>
<evidence type="ECO:0000313" key="13">
    <source>
        <dbReference type="Proteomes" id="UP000033423"/>
    </source>
</evidence>
<dbReference type="PRINTS" id="PR00725">
    <property type="entry name" value="DADACBPTASE1"/>
</dbReference>
<proteinExistence type="inferred from homology"/>
<comment type="similarity">
    <text evidence="1 9">Belongs to the peptidase S11 family.</text>
</comment>
<protein>
    <submittedName>
        <fullName evidence="12">Serine-type D-Ala-D-Ala carboxypeptidase</fullName>
    </submittedName>
</protein>
<dbReference type="EMBL" id="LACI01000048">
    <property type="protein sequence ID" value="KJU87701.1"/>
    <property type="molecule type" value="Genomic_DNA"/>
</dbReference>
<dbReference type="GO" id="GO:0006508">
    <property type="term" value="P:proteolysis"/>
    <property type="evidence" value="ECO:0007669"/>
    <property type="project" value="InterPro"/>
</dbReference>
<dbReference type="AlphaFoldDB" id="A0A0F3H0L1"/>
<keyword evidence="5" id="KW-0573">Peptidoglycan synthesis</keyword>
<feature type="active site" description="Proton acceptor" evidence="7">
    <location>
        <position position="69"/>
    </location>
</feature>
<dbReference type="InterPro" id="IPR012338">
    <property type="entry name" value="Beta-lactam/transpept-like"/>
</dbReference>
<gene>
    <name evidence="12" type="ORF">MBAV_000105</name>
</gene>
<keyword evidence="12" id="KW-0121">Carboxypeptidase</keyword>
<keyword evidence="4" id="KW-0133">Cell shape</keyword>
<dbReference type="GO" id="GO:0009252">
    <property type="term" value="P:peptidoglycan biosynthetic process"/>
    <property type="evidence" value="ECO:0007669"/>
    <property type="project" value="UniProtKB-KW"/>
</dbReference>
<keyword evidence="2" id="KW-0732">Signal</keyword>